<comment type="similarity">
    <text evidence="17">In the N-terminal section; belongs to the folylpolyglutamate synthase family.</text>
</comment>
<dbReference type="FunFam" id="3.40.1190.10:FF:000011">
    <property type="entry name" value="Folylpolyglutamate synthase/dihydrofolate synthase"/>
    <property type="match status" value="1"/>
</dbReference>
<comment type="catalytic activity">
    <reaction evidence="15">
        <text>(6S)-5,6,7,8-tetrahydrofolyl-(gamma-L-Glu)(n) + L-glutamate + ATP = (6S)-5,6,7,8-tetrahydrofolyl-(gamma-L-Glu)(n+1) + ADP + phosphate + H(+)</text>
        <dbReference type="Rhea" id="RHEA:10580"/>
        <dbReference type="Rhea" id="RHEA-COMP:14738"/>
        <dbReference type="Rhea" id="RHEA-COMP:14740"/>
        <dbReference type="ChEBI" id="CHEBI:15378"/>
        <dbReference type="ChEBI" id="CHEBI:29985"/>
        <dbReference type="ChEBI" id="CHEBI:30616"/>
        <dbReference type="ChEBI" id="CHEBI:43474"/>
        <dbReference type="ChEBI" id="CHEBI:141005"/>
        <dbReference type="ChEBI" id="CHEBI:456216"/>
        <dbReference type="EC" id="6.3.2.17"/>
    </reaction>
</comment>
<dbReference type="PANTHER" id="PTHR11136:SF0">
    <property type="entry name" value="DIHYDROFOLATE SYNTHETASE-RELATED"/>
    <property type="match status" value="1"/>
</dbReference>
<dbReference type="GO" id="GO:0005737">
    <property type="term" value="C:cytoplasm"/>
    <property type="evidence" value="ECO:0007669"/>
    <property type="project" value="TreeGrafter"/>
</dbReference>
<evidence type="ECO:0000256" key="2">
    <source>
        <dbReference type="ARBA" id="ARBA00001946"/>
    </source>
</evidence>
<dbReference type="GO" id="GO:0046656">
    <property type="term" value="P:folic acid biosynthetic process"/>
    <property type="evidence" value="ECO:0007669"/>
    <property type="project" value="UniProtKB-KW"/>
</dbReference>
<dbReference type="GO" id="GO:0008841">
    <property type="term" value="F:dihydrofolate synthase activity"/>
    <property type="evidence" value="ECO:0007669"/>
    <property type="project" value="TreeGrafter"/>
</dbReference>
<dbReference type="Pfam" id="PF08245">
    <property type="entry name" value="Mur_ligase_M"/>
    <property type="match status" value="1"/>
</dbReference>
<dbReference type="GO" id="GO:0046872">
    <property type="term" value="F:metal ion binding"/>
    <property type="evidence" value="ECO:0007669"/>
    <property type="project" value="UniProtKB-KW"/>
</dbReference>
<evidence type="ECO:0000259" key="19">
    <source>
        <dbReference type="Pfam" id="PF02875"/>
    </source>
</evidence>
<evidence type="ECO:0000256" key="8">
    <source>
        <dbReference type="ARBA" id="ARBA00013025"/>
    </source>
</evidence>
<dbReference type="PROSITE" id="PS01012">
    <property type="entry name" value="FOLYLPOLYGLU_SYNT_2"/>
    <property type="match status" value="1"/>
</dbReference>
<accession>A0A8T3YKS9</accession>
<dbReference type="InterPro" id="IPR036615">
    <property type="entry name" value="Mur_ligase_C_dom_sf"/>
</dbReference>
<dbReference type="GO" id="GO:0004156">
    <property type="term" value="F:dihydropteroate synthase activity"/>
    <property type="evidence" value="ECO:0007669"/>
    <property type="project" value="UniProtKB-EC"/>
</dbReference>
<evidence type="ECO:0000256" key="16">
    <source>
        <dbReference type="ARBA" id="ARBA00057011"/>
    </source>
</evidence>
<dbReference type="InterPro" id="IPR013221">
    <property type="entry name" value="Mur_ligase_cen"/>
</dbReference>
<dbReference type="SUPFAM" id="SSF53623">
    <property type="entry name" value="MurD-like peptide ligases, catalytic domain"/>
    <property type="match status" value="1"/>
</dbReference>
<dbReference type="PIRSF" id="PIRSF001563">
    <property type="entry name" value="Folylpolyglu_synth"/>
    <property type="match status" value="1"/>
</dbReference>
<dbReference type="InterPro" id="IPR036565">
    <property type="entry name" value="Mur-like_cat_sf"/>
</dbReference>
<evidence type="ECO:0000256" key="5">
    <source>
        <dbReference type="ARBA" id="ARBA00008276"/>
    </source>
</evidence>
<comment type="cofactor">
    <cofactor evidence="2">
        <name>Mg(2+)</name>
        <dbReference type="ChEBI" id="CHEBI:18420"/>
    </cofactor>
</comment>
<dbReference type="InterPro" id="IPR001645">
    <property type="entry name" value="Folylpolyglutamate_synth"/>
</dbReference>
<sequence length="413" mass="44930">MNYGQSKAWLDSLGQRMTGFDLGNITRLVRLSRLGMGKLKCVHVAGTNGKGSTCAFIAGILQESGFRTGLYTSPHILEPAERIKINGHDIPREKFSLLASHFREIIEAHSIDASYFEAITAMAFRHFLEENADFAVIETGMGGRLDATNIVEPLVSVITSISLEHTQYLGRTIGKIAAEKAGIIKRGTPVVVARNNSGIKTIMRKAAKMRSAVSCVEWNGRKDSVHGEKLDLTAPEKIAGLETSLAGNHQCENAALAAAAALALAEKGVKITRRSIREGLRKAKWKGRLQILRKRPLVVLDAAHNPDGWEKLRKALGLFRYKKLTVVFGAMKDKDVKGAKELLTLADELILTKAGTGRAEEPENIMRKAGNGIVIVPARAAIREAVNAAGKEDMVLVTGSIYLLAEAYMELGR</sequence>
<evidence type="ECO:0000256" key="12">
    <source>
        <dbReference type="ARBA" id="ARBA00022840"/>
    </source>
</evidence>
<dbReference type="EC" id="6.3.2.17" evidence="8"/>
<evidence type="ECO:0000256" key="4">
    <source>
        <dbReference type="ARBA" id="ARBA00005150"/>
    </source>
</evidence>
<dbReference type="GO" id="GO:0004326">
    <property type="term" value="F:tetrahydrofolylpolyglutamate synthase activity"/>
    <property type="evidence" value="ECO:0007669"/>
    <property type="project" value="UniProtKB-EC"/>
</dbReference>
<evidence type="ECO:0000313" key="22">
    <source>
        <dbReference type="Proteomes" id="UP000732298"/>
    </source>
</evidence>
<dbReference type="InterPro" id="IPR018109">
    <property type="entry name" value="Folylpolyglutamate_synth_CS"/>
</dbReference>
<dbReference type="AlphaFoldDB" id="A0A8T3YKS9"/>
<comment type="pathway">
    <text evidence="4">Cofactor biosynthesis; tetrahydrofolylpolyglutamate biosynthesis.</text>
</comment>
<keyword evidence="12" id="KW-0067">ATP-binding</keyword>
<dbReference type="Gene3D" id="3.40.1190.10">
    <property type="entry name" value="Mur-like, catalytic domain"/>
    <property type="match status" value="1"/>
</dbReference>
<dbReference type="NCBIfam" id="TIGR01499">
    <property type="entry name" value="folC"/>
    <property type="match status" value="1"/>
</dbReference>
<keyword evidence="14" id="KW-0289">Folate biosynthesis</keyword>
<gene>
    <name evidence="21" type="ORF">HY544_00190</name>
</gene>
<evidence type="ECO:0000256" key="6">
    <source>
        <dbReference type="ARBA" id="ARBA00009951"/>
    </source>
</evidence>
<protein>
    <recommendedName>
        <fullName evidence="18">Probable bifunctional folylpolyglutamate synthase/dihydropteroate synthase</fullName>
        <ecNumber evidence="7">2.5.1.15</ecNumber>
        <ecNumber evidence="8">6.3.2.17</ecNumber>
    </recommendedName>
</protein>
<evidence type="ECO:0000256" key="15">
    <source>
        <dbReference type="ARBA" id="ARBA00047493"/>
    </source>
</evidence>
<dbReference type="PROSITE" id="PS01011">
    <property type="entry name" value="FOLYLPOLYGLU_SYNT_1"/>
    <property type="match status" value="1"/>
</dbReference>
<comment type="similarity">
    <text evidence="5">Belongs to the folylpolyglutamate synthase family.</text>
</comment>
<comment type="catalytic activity">
    <reaction evidence="1">
        <text>(7,8-dihydropterin-6-yl)methyl diphosphate + 4-aminobenzoate = 7,8-dihydropteroate + diphosphate</text>
        <dbReference type="Rhea" id="RHEA:19949"/>
        <dbReference type="ChEBI" id="CHEBI:17836"/>
        <dbReference type="ChEBI" id="CHEBI:17839"/>
        <dbReference type="ChEBI" id="CHEBI:33019"/>
        <dbReference type="ChEBI" id="CHEBI:72950"/>
        <dbReference type="EC" id="2.5.1.15"/>
    </reaction>
</comment>
<dbReference type="EMBL" id="JACQPB010000002">
    <property type="protein sequence ID" value="MBI4209916.1"/>
    <property type="molecule type" value="Genomic_DNA"/>
</dbReference>
<feature type="domain" description="Mur ligase central" evidence="20">
    <location>
        <begin position="44"/>
        <end position="261"/>
    </location>
</feature>
<dbReference type="EC" id="2.5.1.15" evidence="7"/>
<dbReference type="GO" id="GO:0005524">
    <property type="term" value="F:ATP binding"/>
    <property type="evidence" value="ECO:0007669"/>
    <property type="project" value="UniProtKB-KW"/>
</dbReference>
<reference evidence="21" key="1">
    <citation type="submission" date="2020-07" db="EMBL/GenBank/DDBJ databases">
        <title>Huge and variable diversity of episymbiotic CPR bacteria and DPANN archaea in groundwater ecosystems.</title>
        <authorList>
            <person name="He C.Y."/>
            <person name="Keren R."/>
            <person name="Whittaker M."/>
            <person name="Farag I.F."/>
            <person name="Doudna J."/>
            <person name="Cate J.H.D."/>
            <person name="Banfield J.F."/>
        </authorList>
    </citation>
    <scope>NUCLEOTIDE SEQUENCE</scope>
    <source>
        <strain evidence="21">NC_groundwater_1296_Ag_S-0.2um_52_80</strain>
    </source>
</reference>
<comment type="caution">
    <text evidence="21">The sequence shown here is derived from an EMBL/GenBank/DDBJ whole genome shotgun (WGS) entry which is preliminary data.</text>
</comment>
<comment type="pathway">
    <text evidence="3">Cofactor biosynthesis; tetrahydrofolate biosynthesis; 7,8-dihydrofolate from 2-amino-4-hydroxy-6-hydroxymethyl-7,8-dihydropteridine diphosphate and 4-aminobenzoate: step 1/2.</text>
</comment>
<keyword evidence="9" id="KW-0436">Ligase</keyword>
<evidence type="ECO:0000256" key="10">
    <source>
        <dbReference type="ARBA" id="ARBA00022723"/>
    </source>
</evidence>
<dbReference type="Pfam" id="PF02875">
    <property type="entry name" value="Mur_ligase_C"/>
    <property type="match status" value="1"/>
</dbReference>
<keyword evidence="11" id="KW-0547">Nucleotide-binding</keyword>
<dbReference type="Gene3D" id="3.90.190.20">
    <property type="entry name" value="Mur ligase, C-terminal domain"/>
    <property type="match status" value="1"/>
</dbReference>
<evidence type="ECO:0000256" key="9">
    <source>
        <dbReference type="ARBA" id="ARBA00022598"/>
    </source>
</evidence>
<evidence type="ECO:0000259" key="20">
    <source>
        <dbReference type="Pfam" id="PF08245"/>
    </source>
</evidence>
<evidence type="ECO:0000313" key="21">
    <source>
        <dbReference type="EMBL" id="MBI4209916.1"/>
    </source>
</evidence>
<feature type="domain" description="Mur ligase C-terminal" evidence="19">
    <location>
        <begin position="287"/>
        <end position="400"/>
    </location>
</feature>
<dbReference type="PANTHER" id="PTHR11136">
    <property type="entry name" value="FOLYLPOLYGLUTAMATE SYNTHASE-RELATED"/>
    <property type="match status" value="1"/>
</dbReference>
<proteinExistence type="inferred from homology"/>
<keyword evidence="10" id="KW-0479">Metal-binding</keyword>
<evidence type="ECO:0000256" key="17">
    <source>
        <dbReference type="ARBA" id="ARBA00060901"/>
    </source>
</evidence>
<evidence type="ECO:0000256" key="13">
    <source>
        <dbReference type="ARBA" id="ARBA00022842"/>
    </source>
</evidence>
<comment type="similarity">
    <text evidence="6">In the C-terminal section; belongs to the DHPS family.</text>
</comment>
<keyword evidence="13" id="KW-0460">Magnesium</keyword>
<evidence type="ECO:0000256" key="18">
    <source>
        <dbReference type="ARBA" id="ARBA00068433"/>
    </source>
</evidence>
<evidence type="ECO:0000256" key="11">
    <source>
        <dbReference type="ARBA" id="ARBA00022741"/>
    </source>
</evidence>
<evidence type="ECO:0000256" key="7">
    <source>
        <dbReference type="ARBA" id="ARBA00012458"/>
    </source>
</evidence>
<name>A0A8T3YKS9_9ARCH</name>
<comment type="function">
    <text evidence="16">Can complement an H.volcanii mutant strain that is thymidine auxotroph because it lacks the two dihydrofolate reductase genes encoded by hdrA and hdrB.</text>
</comment>
<evidence type="ECO:0000256" key="1">
    <source>
        <dbReference type="ARBA" id="ARBA00000012"/>
    </source>
</evidence>
<dbReference type="Proteomes" id="UP000732298">
    <property type="component" value="Unassembled WGS sequence"/>
</dbReference>
<organism evidence="21 22">
    <name type="scientific">Candidatus Iainarchaeum sp</name>
    <dbReference type="NCBI Taxonomy" id="3101447"/>
    <lineage>
        <taxon>Archaea</taxon>
        <taxon>Candidatus Iainarchaeota</taxon>
        <taxon>Candidatus Iainarchaeia</taxon>
        <taxon>Candidatus Iainarchaeales</taxon>
        <taxon>Candidatus Iainarchaeaceae</taxon>
        <taxon>Candidatus Iainarchaeum</taxon>
    </lineage>
</organism>
<dbReference type="InterPro" id="IPR004101">
    <property type="entry name" value="Mur_ligase_C"/>
</dbReference>
<evidence type="ECO:0000256" key="14">
    <source>
        <dbReference type="ARBA" id="ARBA00022909"/>
    </source>
</evidence>
<evidence type="ECO:0000256" key="3">
    <source>
        <dbReference type="ARBA" id="ARBA00004763"/>
    </source>
</evidence>
<dbReference type="SUPFAM" id="SSF53244">
    <property type="entry name" value="MurD-like peptide ligases, peptide-binding domain"/>
    <property type="match status" value="1"/>
</dbReference>